<keyword evidence="4" id="KW-1185">Reference proteome</keyword>
<dbReference type="EMBL" id="LJJD01000003">
    <property type="protein sequence ID" value="KQL58955.1"/>
    <property type="molecule type" value="Genomic_DNA"/>
</dbReference>
<evidence type="ECO:0000313" key="3">
    <source>
        <dbReference type="EMBL" id="KQL58955.1"/>
    </source>
</evidence>
<feature type="chain" id="PRO_5039131363" description="NosL" evidence="2">
    <location>
        <begin position="22"/>
        <end position="225"/>
    </location>
</feature>
<name>A0A9D5DRQ0_9BACI</name>
<dbReference type="Pfam" id="PF05573">
    <property type="entry name" value="NosL"/>
    <property type="match status" value="1"/>
</dbReference>
<dbReference type="PANTHER" id="PTHR41247">
    <property type="entry name" value="HTH-TYPE TRANSCRIPTIONAL REPRESSOR YCNK"/>
    <property type="match status" value="1"/>
</dbReference>
<feature type="signal peptide" evidence="2">
    <location>
        <begin position="1"/>
        <end position="21"/>
    </location>
</feature>
<dbReference type="AlphaFoldDB" id="A0A9D5DRQ0"/>
<sequence>MKKTYVALYSTLFISASLLQACQSSEPNDTSSNQVPEEEQQSENHEHDEEEQDNLEAAVPTEPTTKDICIYCEMGIPHGDDPKALFTAQAITADGERLFFDDSGCLENAEAEASEPFSEAWVKDFTTNEWIQKSESTVVYDENLETQMSYHYAFFQSEDEATSYVEDSDGELSSWDQIKEDAEARASGGHGGMMHHGEGEEGDHGHGEGHGDEGDDHEDEESHSH</sequence>
<feature type="compositionally biased region" description="Polar residues" evidence="1">
    <location>
        <begin position="24"/>
        <end position="35"/>
    </location>
</feature>
<feature type="region of interest" description="Disordered" evidence="1">
    <location>
        <begin position="24"/>
        <end position="60"/>
    </location>
</feature>
<accession>A0A9D5DRQ0</accession>
<comment type="caution">
    <text evidence="3">The sequence shown here is derived from an EMBL/GenBank/DDBJ whole genome shotgun (WGS) entry which is preliminary data.</text>
</comment>
<feature type="region of interest" description="Disordered" evidence="1">
    <location>
        <begin position="164"/>
        <end position="225"/>
    </location>
</feature>
<organism evidence="3 4">
    <name type="scientific">Alkalicoccobacillus plakortidis</name>
    <dbReference type="NCBI Taxonomy" id="444060"/>
    <lineage>
        <taxon>Bacteria</taxon>
        <taxon>Bacillati</taxon>
        <taxon>Bacillota</taxon>
        <taxon>Bacilli</taxon>
        <taxon>Bacillales</taxon>
        <taxon>Bacillaceae</taxon>
        <taxon>Alkalicoccobacillus</taxon>
    </lineage>
</organism>
<reference evidence="3 4" key="1">
    <citation type="submission" date="2015-09" db="EMBL/GenBank/DDBJ databases">
        <title>Genome sequencing project for genomic taxonomy and phylogenomics of Bacillus-like bacteria.</title>
        <authorList>
            <person name="Liu B."/>
            <person name="Wang J."/>
            <person name="Zhu Y."/>
            <person name="Liu G."/>
            <person name="Chen Q."/>
            <person name="Chen Z."/>
            <person name="Lan J."/>
            <person name="Che J."/>
            <person name="Ge C."/>
            <person name="Shi H."/>
            <person name="Pan Z."/>
            <person name="Liu X."/>
        </authorList>
    </citation>
    <scope>NUCLEOTIDE SEQUENCE [LARGE SCALE GENOMIC DNA]</scope>
    <source>
        <strain evidence="3 4">DSM 19153</strain>
    </source>
</reference>
<protein>
    <recommendedName>
        <fullName evidence="5">NosL</fullName>
    </recommendedName>
</protein>
<dbReference type="PROSITE" id="PS51257">
    <property type="entry name" value="PROKAR_LIPOPROTEIN"/>
    <property type="match status" value="1"/>
</dbReference>
<gene>
    <name evidence="3" type="ORF">AN965_00720</name>
</gene>
<dbReference type="Proteomes" id="UP000051061">
    <property type="component" value="Unassembled WGS sequence"/>
</dbReference>
<evidence type="ECO:0008006" key="5">
    <source>
        <dbReference type="Google" id="ProtNLM"/>
    </source>
</evidence>
<feature type="compositionally biased region" description="Basic and acidic residues" evidence="1">
    <location>
        <begin position="195"/>
        <end position="212"/>
    </location>
</feature>
<keyword evidence="2" id="KW-0732">Signal</keyword>
<dbReference type="SUPFAM" id="SSF160387">
    <property type="entry name" value="NosL/MerB-like"/>
    <property type="match status" value="1"/>
</dbReference>
<evidence type="ECO:0000256" key="1">
    <source>
        <dbReference type="SAM" id="MobiDB-lite"/>
    </source>
</evidence>
<evidence type="ECO:0000256" key="2">
    <source>
        <dbReference type="SAM" id="SignalP"/>
    </source>
</evidence>
<proteinExistence type="predicted"/>
<dbReference type="PANTHER" id="PTHR41247:SF1">
    <property type="entry name" value="HTH-TYPE TRANSCRIPTIONAL REPRESSOR YCNK"/>
    <property type="match status" value="1"/>
</dbReference>
<dbReference type="InterPro" id="IPR008719">
    <property type="entry name" value="N2O_reductase_NosL"/>
</dbReference>
<evidence type="ECO:0000313" key="4">
    <source>
        <dbReference type="Proteomes" id="UP000051061"/>
    </source>
</evidence>